<accession>A0ABR2LPD2</accession>
<comment type="cofactor">
    <cofactor evidence="1">
        <name>Mg(2+)</name>
        <dbReference type="ChEBI" id="CHEBI:18420"/>
    </cofactor>
</comment>
<keyword evidence="1" id="KW-0464">Manganese</keyword>
<dbReference type="InterPro" id="IPR036457">
    <property type="entry name" value="PPM-type-like_dom_sf"/>
</dbReference>
<reference evidence="2 3" key="1">
    <citation type="journal article" date="2022" name="Nat. Plants">
        <title>Genomes of leafy and leafless Platanthera orchids illuminate the evolution of mycoheterotrophy.</title>
        <authorList>
            <person name="Li M.H."/>
            <person name="Liu K.W."/>
            <person name="Li Z."/>
            <person name="Lu H.C."/>
            <person name="Ye Q.L."/>
            <person name="Zhang D."/>
            <person name="Wang J.Y."/>
            <person name="Li Y.F."/>
            <person name="Zhong Z.M."/>
            <person name="Liu X."/>
            <person name="Yu X."/>
            <person name="Liu D.K."/>
            <person name="Tu X.D."/>
            <person name="Liu B."/>
            <person name="Hao Y."/>
            <person name="Liao X.Y."/>
            <person name="Jiang Y.T."/>
            <person name="Sun W.H."/>
            <person name="Chen J."/>
            <person name="Chen Y.Q."/>
            <person name="Ai Y."/>
            <person name="Zhai J.W."/>
            <person name="Wu S.S."/>
            <person name="Zhou Z."/>
            <person name="Hsiao Y.Y."/>
            <person name="Wu W.L."/>
            <person name="Chen Y.Y."/>
            <person name="Lin Y.F."/>
            <person name="Hsu J.L."/>
            <person name="Li C.Y."/>
            <person name="Wang Z.W."/>
            <person name="Zhao X."/>
            <person name="Zhong W.Y."/>
            <person name="Ma X.K."/>
            <person name="Ma L."/>
            <person name="Huang J."/>
            <person name="Chen G.Z."/>
            <person name="Huang M.Z."/>
            <person name="Huang L."/>
            <person name="Peng D.H."/>
            <person name="Luo Y.B."/>
            <person name="Zou S.Q."/>
            <person name="Chen S.P."/>
            <person name="Lan S."/>
            <person name="Tsai W.C."/>
            <person name="Van de Peer Y."/>
            <person name="Liu Z.J."/>
        </authorList>
    </citation>
    <scope>NUCLEOTIDE SEQUENCE [LARGE SCALE GENOMIC DNA]</scope>
    <source>
        <strain evidence="2">Lor288</strain>
    </source>
</reference>
<dbReference type="EMBL" id="JBBWWR010000017">
    <property type="protein sequence ID" value="KAK8946131.1"/>
    <property type="molecule type" value="Genomic_DNA"/>
</dbReference>
<protein>
    <recommendedName>
        <fullName evidence="1">Protein phosphatase</fullName>
        <ecNumber evidence="1">3.1.3.16</ecNumber>
    </recommendedName>
</protein>
<evidence type="ECO:0000313" key="3">
    <source>
        <dbReference type="Proteomes" id="UP001412067"/>
    </source>
</evidence>
<keyword evidence="1" id="KW-0378">Hydrolase</keyword>
<dbReference type="EC" id="3.1.3.16" evidence="1"/>
<comment type="catalytic activity">
    <reaction evidence="1">
        <text>O-phospho-L-seryl-[protein] + H2O = L-seryl-[protein] + phosphate</text>
        <dbReference type="Rhea" id="RHEA:20629"/>
        <dbReference type="Rhea" id="RHEA-COMP:9863"/>
        <dbReference type="Rhea" id="RHEA-COMP:11604"/>
        <dbReference type="ChEBI" id="CHEBI:15377"/>
        <dbReference type="ChEBI" id="CHEBI:29999"/>
        <dbReference type="ChEBI" id="CHEBI:43474"/>
        <dbReference type="ChEBI" id="CHEBI:83421"/>
        <dbReference type="EC" id="3.1.3.16"/>
    </reaction>
</comment>
<evidence type="ECO:0000256" key="1">
    <source>
        <dbReference type="RuleBase" id="RU366020"/>
    </source>
</evidence>
<dbReference type="Proteomes" id="UP001412067">
    <property type="component" value="Unassembled WGS sequence"/>
</dbReference>
<dbReference type="SUPFAM" id="SSF81606">
    <property type="entry name" value="PP2C-like"/>
    <property type="match status" value="1"/>
</dbReference>
<dbReference type="PANTHER" id="PTHR12320">
    <property type="entry name" value="PROTEIN PHOSPHATASE 2C"/>
    <property type="match status" value="1"/>
</dbReference>
<name>A0ABR2LPD2_9ASPA</name>
<sequence length="366" mass="40705">MVKQSAQHTTADDSTIAERNFMFDKAWQFFSKPVSTIGILPQFGTNAVKNMFKIHQRSTFSSIGTLSRAFFVPSMTDLHCQSSIYHIEALSSLSSKKYLFGPFQKNIMSVHILSKSESFPESLGTSVRNVGQPHSSMIQVGTIDGYNCSDYSRSINRLLHGQSSRRVSEDSSVCSSKSWRHFQLSRSFSYSTAAAPDASFYGAPRCDQLVDLNNKQGGTGKKSIVGKRQEFMLSILVTVDSLLSEMEAPSFALLFNNTVLIAVNSFRWTEVFTFPVESGDVIVAGTDGLFDNLYNDEINAIVVLGTRIRLTPLITAQKIAALARQRALDKNRHTPFSGTAQDAGYRHYGGKLDYITVVYCHFMQIM</sequence>
<comment type="similarity">
    <text evidence="1">Belongs to the PP2C family.</text>
</comment>
<comment type="catalytic activity">
    <reaction evidence="1">
        <text>O-phospho-L-threonyl-[protein] + H2O = L-threonyl-[protein] + phosphate</text>
        <dbReference type="Rhea" id="RHEA:47004"/>
        <dbReference type="Rhea" id="RHEA-COMP:11060"/>
        <dbReference type="Rhea" id="RHEA-COMP:11605"/>
        <dbReference type="ChEBI" id="CHEBI:15377"/>
        <dbReference type="ChEBI" id="CHEBI:30013"/>
        <dbReference type="ChEBI" id="CHEBI:43474"/>
        <dbReference type="ChEBI" id="CHEBI:61977"/>
        <dbReference type="EC" id="3.1.3.16"/>
    </reaction>
</comment>
<keyword evidence="3" id="KW-1185">Reference proteome</keyword>
<keyword evidence="1" id="KW-0460">Magnesium</keyword>
<keyword evidence="1" id="KW-0479">Metal-binding</keyword>
<organism evidence="2 3">
    <name type="scientific">Platanthera guangdongensis</name>
    <dbReference type="NCBI Taxonomy" id="2320717"/>
    <lineage>
        <taxon>Eukaryota</taxon>
        <taxon>Viridiplantae</taxon>
        <taxon>Streptophyta</taxon>
        <taxon>Embryophyta</taxon>
        <taxon>Tracheophyta</taxon>
        <taxon>Spermatophyta</taxon>
        <taxon>Magnoliopsida</taxon>
        <taxon>Liliopsida</taxon>
        <taxon>Asparagales</taxon>
        <taxon>Orchidaceae</taxon>
        <taxon>Orchidoideae</taxon>
        <taxon>Orchideae</taxon>
        <taxon>Orchidinae</taxon>
        <taxon>Platanthera</taxon>
    </lineage>
</organism>
<proteinExistence type="inferred from homology"/>
<comment type="cofactor">
    <cofactor evidence="1">
        <name>Mn(2+)</name>
        <dbReference type="ChEBI" id="CHEBI:29035"/>
    </cofactor>
</comment>
<dbReference type="Gene3D" id="3.60.40.10">
    <property type="entry name" value="PPM-type phosphatase domain"/>
    <property type="match status" value="1"/>
</dbReference>
<gene>
    <name evidence="2" type="ORF">KSP40_PGU000497</name>
</gene>
<comment type="caution">
    <text evidence="2">The sequence shown here is derived from an EMBL/GenBank/DDBJ whole genome shotgun (WGS) entry which is preliminary data.</text>
</comment>
<evidence type="ECO:0000313" key="2">
    <source>
        <dbReference type="EMBL" id="KAK8946131.1"/>
    </source>
</evidence>
<keyword evidence="1" id="KW-0904">Protein phosphatase</keyword>
<dbReference type="PANTHER" id="PTHR12320:SF83">
    <property type="entry name" value="PROTEIN PHOSPHATASE 2C 55-RELATED"/>
    <property type="match status" value="1"/>
</dbReference>
<dbReference type="InterPro" id="IPR039123">
    <property type="entry name" value="PPTC7"/>
</dbReference>